<gene>
    <name evidence="1" type="ORF">Pint_33180</name>
</gene>
<keyword evidence="2" id="KW-1185">Reference proteome</keyword>
<organism evidence="1 2">
    <name type="scientific">Pistacia integerrima</name>
    <dbReference type="NCBI Taxonomy" id="434235"/>
    <lineage>
        <taxon>Eukaryota</taxon>
        <taxon>Viridiplantae</taxon>
        <taxon>Streptophyta</taxon>
        <taxon>Embryophyta</taxon>
        <taxon>Tracheophyta</taxon>
        <taxon>Spermatophyta</taxon>
        <taxon>Magnoliopsida</taxon>
        <taxon>eudicotyledons</taxon>
        <taxon>Gunneridae</taxon>
        <taxon>Pentapetalae</taxon>
        <taxon>rosids</taxon>
        <taxon>malvids</taxon>
        <taxon>Sapindales</taxon>
        <taxon>Anacardiaceae</taxon>
        <taxon>Pistacia</taxon>
    </lineage>
</organism>
<sequence>MVFNAGRIASACLLRNSSVATSLIDGESKPKHVLLFDIKGESSFHLFVFIMSIAVTAARALKSVLQGILLSYEGY</sequence>
<evidence type="ECO:0000313" key="2">
    <source>
        <dbReference type="Proteomes" id="UP001163603"/>
    </source>
</evidence>
<accession>A0ACC0X765</accession>
<name>A0ACC0X765_9ROSI</name>
<comment type="caution">
    <text evidence="1">The sequence shown here is derived from an EMBL/GenBank/DDBJ whole genome shotgun (WGS) entry which is preliminary data.</text>
</comment>
<evidence type="ECO:0000313" key="1">
    <source>
        <dbReference type="EMBL" id="KAJ0011273.1"/>
    </source>
</evidence>
<proteinExistence type="predicted"/>
<protein>
    <submittedName>
        <fullName evidence="1">Uncharacterized protein</fullName>
    </submittedName>
</protein>
<dbReference type="Proteomes" id="UP001163603">
    <property type="component" value="Chromosome 14"/>
</dbReference>
<reference evidence="2" key="1">
    <citation type="journal article" date="2023" name="G3 (Bethesda)">
        <title>Genome assembly and association tests identify interacting loci associated with vigor, precocity, and sex in interspecific pistachio rootstocks.</title>
        <authorList>
            <person name="Palmer W."/>
            <person name="Jacygrad E."/>
            <person name="Sagayaradj S."/>
            <person name="Cavanaugh K."/>
            <person name="Han R."/>
            <person name="Bertier L."/>
            <person name="Beede B."/>
            <person name="Kafkas S."/>
            <person name="Golino D."/>
            <person name="Preece J."/>
            <person name="Michelmore R."/>
        </authorList>
    </citation>
    <scope>NUCLEOTIDE SEQUENCE [LARGE SCALE GENOMIC DNA]</scope>
</reference>
<dbReference type="EMBL" id="CM047749">
    <property type="protein sequence ID" value="KAJ0011273.1"/>
    <property type="molecule type" value="Genomic_DNA"/>
</dbReference>